<dbReference type="OrthoDB" id="408413at2759"/>
<dbReference type="InterPro" id="IPR044233">
    <property type="entry name" value="CYP23-like"/>
</dbReference>
<dbReference type="InterPro" id="IPR029000">
    <property type="entry name" value="Cyclophilin-like_dom_sf"/>
</dbReference>
<dbReference type="CDD" id="cd00317">
    <property type="entry name" value="cyclophilin"/>
    <property type="match status" value="1"/>
</dbReference>
<dbReference type="Proteomes" id="UP001055712">
    <property type="component" value="Unassembled WGS sequence"/>
</dbReference>
<protein>
    <recommendedName>
        <fullName evidence="1">Peptidyl-prolyl cis-trans isomerase</fullName>
        <shortName evidence="1">PPIase</shortName>
        <ecNumber evidence="1">5.2.1.8</ecNumber>
    </recommendedName>
</protein>
<sequence length="232" mass="25382">MAALTLLVCLASALAAHGSLDLTGLSRERLVLQTQWGDLHLAFYEKVAPKTSEHIRRCGELGLYTTNHFFRVDRGFVAQVADILGGRTAPMSALQQSVAARTLPLEVHPDVKHDKRGILSMARNDDPNSGGSSFSVLLGPAPHLDGRYAVFGEVVEGLETLAKFEELPTRTEGIFVMPLERIAILSTYTYVLESATSPAHSLCTEVLSSVQSRYNAQAAQLERIRKERLPGR</sequence>
<organism evidence="4 5">
    <name type="scientific">Chlorella vulgaris</name>
    <name type="common">Green alga</name>
    <dbReference type="NCBI Taxonomy" id="3077"/>
    <lineage>
        <taxon>Eukaryota</taxon>
        <taxon>Viridiplantae</taxon>
        <taxon>Chlorophyta</taxon>
        <taxon>core chlorophytes</taxon>
        <taxon>Trebouxiophyceae</taxon>
        <taxon>Chlorellales</taxon>
        <taxon>Chlorellaceae</taxon>
        <taxon>Chlorella clade</taxon>
        <taxon>Chlorella</taxon>
    </lineage>
</organism>
<keyword evidence="2" id="KW-0732">Signal</keyword>
<keyword evidence="1" id="KW-0697">Rotamase</keyword>
<dbReference type="EMBL" id="SIDB01000006">
    <property type="protein sequence ID" value="KAI3431272.1"/>
    <property type="molecule type" value="Genomic_DNA"/>
</dbReference>
<evidence type="ECO:0000313" key="4">
    <source>
        <dbReference type="EMBL" id="KAI3431272.1"/>
    </source>
</evidence>
<feature type="chain" id="PRO_5039128644" description="Peptidyl-prolyl cis-trans isomerase" evidence="2">
    <location>
        <begin position="16"/>
        <end position="232"/>
    </location>
</feature>
<name>A0A9D4TPN8_CHLVU</name>
<dbReference type="Pfam" id="PF00160">
    <property type="entry name" value="Pro_isomerase"/>
    <property type="match status" value="1"/>
</dbReference>
<proteinExistence type="inferred from homology"/>
<dbReference type="GO" id="GO:0003755">
    <property type="term" value="F:peptidyl-prolyl cis-trans isomerase activity"/>
    <property type="evidence" value="ECO:0007669"/>
    <property type="project" value="UniProtKB-UniRule"/>
</dbReference>
<keyword evidence="5" id="KW-1185">Reference proteome</keyword>
<reference evidence="4" key="1">
    <citation type="journal article" date="2019" name="Plant J.">
        <title>Chlorella vulgaris genome assembly and annotation reveals the molecular basis for metabolic acclimation to high light conditions.</title>
        <authorList>
            <person name="Cecchin M."/>
            <person name="Marcolungo L."/>
            <person name="Rossato M."/>
            <person name="Girolomoni L."/>
            <person name="Cosentino E."/>
            <person name="Cuine S."/>
            <person name="Li-Beisson Y."/>
            <person name="Delledonne M."/>
            <person name="Ballottari M."/>
        </authorList>
    </citation>
    <scope>NUCLEOTIDE SEQUENCE</scope>
    <source>
        <strain evidence="4">211/11P</strain>
    </source>
</reference>
<gene>
    <name evidence="4" type="ORF">D9Q98_004333</name>
</gene>
<keyword evidence="1" id="KW-0413">Isomerase</keyword>
<dbReference type="PANTHER" id="PTHR47511:SF1">
    <property type="entry name" value="PEPTIDYL-PROLYL CIS-TRANS ISOMERASE CYP23"/>
    <property type="match status" value="1"/>
</dbReference>
<evidence type="ECO:0000313" key="5">
    <source>
        <dbReference type="Proteomes" id="UP001055712"/>
    </source>
</evidence>
<dbReference type="Gene3D" id="2.40.100.10">
    <property type="entry name" value="Cyclophilin-like"/>
    <property type="match status" value="1"/>
</dbReference>
<dbReference type="EC" id="5.2.1.8" evidence="1"/>
<dbReference type="PRINTS" id="PR00153">
    <property type="entry name" value="CSAPPISMRASE"/>
</dbReference>
<dbReference type="PROSITE" id="PS50072">
    <property type="entry name" value="CSA_PPIASE_2"/>
    <property type="match status" value="1"/>
</dbReference>
<evidence type="ECO:0000259" key="3">
    <source>
        <dbReference type="PROSITE" id="PS50072"/>
    </source>
</evidence>
<evidence type="ECO:0000256" key="2">
    <source>
        <dbReference type="SAM" id="SignalP"/>
    </source>
</evidence>
<feature type="domain" description="PPIase cyclophilin-type" evidence="3">
    <location>
        <begin position="37"/>
        <end position="189"/>
    </location>
</feature>
<dbReference type="PANTHER" id="PTHR47511">
    <property type="entry name" value="PEPTIDYL-PROLYL CIS-TRANS ISOMERASE CYP23"/>
    <property type="match status" value="1"/>
</dbReference>
<comment type="catalytic activity">
    <reaction evidence="1">
        <text>[protein]-peptidylproline (omega=180) = [protein]-peptidylproline (omega=0)</text>
        <dbReference type="Rhea" id="RHEA:16237"/>
        <dbReference type="Rhea" id="RHEA-COMP:10747"/>
        <dbReference type="Rhea" id="RHEA-COMP:10748"/>
        <dbReference type="ChEBI" id="CHEBI:83833"/>
        <dbReference type="ChEBI" id="CHEBI:83834"/>
        <dbReference type="EC" id="5.2.1.8"/>
    </reaction>
</comment>
<dbReference type="InterPro" id="IPR002130">
    <property type="entry name" value="Cyclophilin-type_PPIase_dom"/>
</dbReference>
<comment type="similarity">
    <text evidence="1">Belongs to the cyclophilin-type PPIase family.</text>
</comment>
<feature type="signal peptide" evidence="2">
    <location>
        <begin position="1"/>
        <end position="15"/>
    </location>
</feature>
<comment type="function">
    <text evidence="1">PPIases accelerate the folding of proteins. It catalyzes the cis-trans isomerization of proline imidic peptide bonds in oligopeptides.</text>
</comment>
<reference evidence="4" key="2">
    <citation type="submission" date="2020-11" db="EMBL/GenBank/DDBJ databases">
        <authorList>
            <person name="Cecchin M."/>
            <person name="Marcolungo L."/>
            <person name="Rossato M."/>
            <person name="Girolomoni L."/>
            <person name="Cosentino E."/>
            <person name="Cuine S."/>
            <person name="Li-Beisson Y."/>
            <person name="Delledonne M."/>
            <person name="Ballottari M."/>
        </authorList>
    </citation>
    <scope>NUCLEOTIDE SEQUENCE</scope>
    <source>
        <strain evidence="4">211/11P</strain>
        <tissue evidence="4">Whole cell</tissue>
    </source>
</reference>
<accession>A0A9D4TPN8</accession>
<comment type="caution">
    <text evidence="4">The sequence shown here is derived from an EMBL/GenBank/DDBJ whole genome shotgun (WGS) entry which is preliminary data.</text>
</comment>
<dbReference type="SUPFAM" id="SSF50891">
    <property type="entry name" value="Cyclophilin-like"/>
    <property type="match status" value="1"/>
</dbReference>
<dbReference type="AlphaFoldDB" id="A0A9D4TPN8"/>
<evidence type="ECO:0000256" key="1">
    <source>
        <dbReference type="RuleBase" id="RU363019"/>
    </source>
</evidence>